<dbReference type="RefSeq" id="WP_019941169.1">
    <property type="nucleotide sequence ID" value="NZ_BMLI01000002.1"/>
</dbReference>
<proteinExistence type="predicted"/>
<sequence length="189" mass="20371">MLRYFTGKVFFTFITFICLAQASLRAQQSQPQTVAASSASAASPAPVYPRIAGYVGILHPIVTFSDEGTTTNFKSYYVVGLPTGINIWKSPKIGFSAEFVPLVRAENGSSKMANFLFHPGVLVTLAPGLTFAGRAAFETSGRYGFTPVLNKIVKKNKHSGYFVAVPVPFRFGNGHPASVTVGFQFGITF</sequence>
<keyword evidence="3" id="KW-1185">Reference proteome</keyword>
<reference evidence="3" key="1">
    <citation type="journal article" date="2019" name="Int. J. Syst. Evol. Microbiol.">
        <title>The Global Catalogue of Microorganisms (GCM) 10K type strain sequencing project: providing services to taxonomists for standard genome sequencing and annotation.</title>
        <authorList>
            <consortium name="The Broad Institute Genomics Platform"/>
            <consortium name="The Broad Institute Genome Sequencing Center for Infectious Disease"/>
            <person name="Wu L."/>
            <person name="Ma J."/>
        </authorList>
    </citation>
    <scope>NUCLEOTIDE SEQUENCE [LARGE SCALE GENOMIC DNA]</scope>
    <source>
        <strain evidence="3">CGMCC 1.6375</strain>
    </source>
</reference>
<evidence type="ECO:0000313" key="2">
    <source>
        <dbReference type="EMBL" id="GGN05255.1"/>
    </source>
</evidence>
<evidence type="ECO:0000256" key="1">
    <source>
        <dbReference type="SAM" id="SignalP"/>
    </source>
</evidence>
<gene>
    <name evidence="2" type="ORF">GCM10010967_45490</name>
</gene>
<accession>A0ABQ2ID27</accession>
<feature type="signal peptide" evidence="1">
    <location>
        <begin position="1"/>
        <end position="22"/>
    </location>
</feature>
<keyword evidence="1" id="KW-0732">Signal</keyword>
<organism evidence="2 3">
    <name type="scientific">Dyadobacter beijingensis</name>
    <dbReference type="NCBI Taxonomy" id="365489"/>
    <lineage>
        <taxon>Bacteria</taxon>
        <taxon>Pseudomonadati</taxon>
        <taxon>Bacteroidota</taxon>
        <taxon>Cytophagia</taxon>
        <taxon>Cytophagales</taxon>
        <taxon>Spirosomataceae</taxon>
        <taxon>Dyadobacter</taxon>
    </lineage>
</organism>
<name>A0ABQ2ID27_9BACT</name>
<protein>
    <recommendedName>
        <fullName evidence="4">Outer membrane protein beta-barrel domain-containing protein</fullName>
    </recommendedName>
</protein>
<dbReference type="EMBL" id="BMLI01000002">
    <property type="protein sequence ID" value="GGN05255.1"/>
    <property type="molecule type" value="Genomic_DNA"/>
</dbReference>
<evidence type="ECO:0008006" key="4">
    <source>
        <dbReference type="Google" id="ProtNLM"/>
    </source>
</evidence>
<dbReference type="Proteomes" id="UP000632339">
    <property type="component" value="Unassembled WGS sequence"/>
</dbReference>
<feature type="chain" id="PRO_5045747327" description="Outer membrane protein beta-barrel domain-containing protein" evidence="1">
    <location>
        <begin position="23"/>
        <end position="189"/>
    </location>
</feature>
<evidence type="ECO:0000313" key="3">
    <source>
        <dbReference type="Proteomes" id="UP000632339"/>
    </source>
</evidence>
<comment type="caution">
    <text evidence="2">The sequence shown here is derived from an EMBL/GenBank/DDBJ whole genome shotgun (WGS) entry which is preliminary data.</text>
</comment>